<accession>A0A2T4U6P9</accession>
<dbReference type="EMBL" id="PZJJ01000010">
    <property type="protein sequence ID" value="PTL39045.1"/>
    <property type="molecule type" value="Genomic_DNA"/>
</dbReference>
<evidence type="ECO:0000259" key="1">
    <source>
        <dbReference type="Pfam" id="PF23491"/>
    </source>
</evidence>
<comment type="caution">
    <text evidence="2">The sequence shown here is derived from an EMBL/GenBank/DDBJ whole genome shotgun (WGS) entry which is preliminary data.</text>
</comment>
<feature type="domain" description="Sublancin immunity protein SunI-like PH" evidence="1">
    <location>
        <begin position="2"/>
        <end position="81"/>
    </location>
</feature>
<dbReference type="AlphaFoldDB" id="A0A2T4U6P9"/>
<dbReference type="OrthoDB" id="2623008at2"/>
<name>A0A2T4U6P9_9BACI</name>
<protein>
    <recommendedName>
        <fullName evidence="1">Sublancin immunity protein SunI-like PH domain-containing protein</fullName>
    </recommendedName>
</protein>
<evidence type="ECO:0000313" key="3">
    <source>
        <dbReference type="Proteomes" id="UP000240509"/>
    </source>
</evidence>
<dbReference type="RefSeq" id="WP_107584646.1">
    <property type="nucleotide sequence ID" value="NZ_PZJJ01000010.1"/>
</dbReference>
<gene>
    <name evidence="2" type="ORF">C6Y45_07640</name>
</gene>
<proteinExistence type="predicted"/>
<dbReference type="InterPro" id="IPR055365">
    <property type="entry name" value="PH_SunI-like"/>
</dbReference>
<dbReference type="Pfam" id="PF23491">
    <property type="entry name" value="bPH_8"/>
    <property type="match status" value="1"/>
</dbReference>
<sequence>MFEVNVTKSKGKLIIKWQLSTIEIPLSDITEVAEDNTYGGEVKDALRIGFPYGTADRIVIKTKAETYIVFTNAEAVKKKIYSSVEGIS</sequence>
<organism evidence="2 3">
    <name type="scientific">Alkalicoccus saliphilus</name>
    <dbReference type="NCBI Taxonomy" id="200989"/>
    <lineage>
        <taxon>Bacteria</taxon>
        <taxon>Bacillati</taxon>
        <taxon>Bacillota</taxon>
        <taxon>Bacilli</taxon>
        <taxon>Bacillales</taxon>
        <taxon>Bacillaceae</taxon>
        <taxon>Alkalicoccus</taxon>
    </lineage>
</organism>
<evidence type="ECO:0000313" key="2">
    <source>
        <dbReference type="EMBL" id="PTL39045.1"/>
    </source>
</evidence>
<keyword evidence="3" id="KW-1185">Reference proteome</keyword>
<reference evidence="2 3" key="1">
    <citation type="submission" date="2018-03" db="EMBL/GenBank/DDBJ databases">
        <title>Alkalicoccus saliphilus sp. nov., isolated from a mineral pool.</title>
        <authorList>
            <person name="Zhao B."/>
        </authorList>
    </citation>
    <scope>NUCLEOTIDE SEQUENCE [LARGE SCALE GENOMIC DNA]</scope>
    <source>
        <strain evidence="2 3">6AG</strain>
    </source>
</reference>
<dbReference type="Proteomes" id="UP000240509">
    <property type="component" value="Unassembled WGS sequence"/>
</dbReference>